<keyword evidence="1 9" id="KW-0806">Transcription termination</keyword>
<keyword evidence="7 9" id="KW-0805">Transcription regulation</keyword>
<gene>
    <name evidence="9" type="primary">rho</name>
    <name evidence="14" type="ORF">DX130_18440</name>
</gene>
<comment type="subunit">
    <text evidence="9">Homohexamer. The homohexamer assembles into an open ring structure.</text>
</comment>
<reference evidence="14 15" key="1">
    <citation type="submission" date="2018-08" db="EMBL/GenBank/DDBJ databases">
        <title>Paenibacillus sp. M4BSY-1, whole genome shotgun sequence.</title>
        <authorList>
            <person name="Tuo L."/>
        </authorList>
    </citation>
    <scope>NUCLEOTIDE SEQUENCE [LARGE SCALE GENOMIC DNA]</scope>
    <source>
        <strain evidence="14 15">M4BSY-1</strain>
    </source>
</reference>
<evidence type="ECO:0000256" key="6">
    <source>
        <dbReference type="ARBA" id="ARBA00022884"/>
    </source>
</evidence>
<evidence type="ECO:0000256" key="3">
    <source>
        <dbReference type="ARBA" id="ARBA00022801"/>
    </source>
</evidence>
<evidence type="ECO:0000256" key="7">
    <source>
        <dbReference type="ARBA" id="ARBA00023015"/>
    </source>
</evidence>
<keyword evidence="8 9" id="KW-0804">Transcription</keyword>
<protein>
    <recommendedName>
        <fullName evidence="9 10">Transcription termination factor Rho</fullName>
        <ecNumber evidence="9 10">3.6.4.-</ecNumber>
    </recommendedName>
    <alternativeName>
        <fullName evidence="9">ATP-dependent helicase Rho</fullName>
    </alternativeName>
</protein>
<dbReference type="Pfam" id="PF00006">
    <property type="entry name" value="ATP-synt_ab"/>
    <property type="match status" value="1"/>
</dbReference>
<dbReference type="SUPFAM" id="SSF50249">
    <property type="entry name" value="Nucleic acid-binding proteins"/>
    <property type="match status" value="1"/>
</dbReference>
<dbReference type="PANTHER" id="PTHR46425">
    <property type="entry name" value="TRANSCRIPTION TERMINATION FACTOR RHO"/>
    <property type="match status" value="1"/>
</dbReference>
<evidence type="ECO:0000313" key="14">
    <source>
        <dbReference type="EMBL" id="REK71705.1"/>
    </source>
</evidence>
<dbReference type="HAMAP" id="MF_01884">
    <property type="entry name" value="Rho"/>
    <property type="match status" value="1"/>
</dbReference>
<dbReference type="SMART" id="SM00357">
    <property type="entry name" value="CSP"/>
    <property type="match status" value="1"/>
</dbReference>
<dbReference type="GO" id="GO:0016787">
    <property type="term" value="F:hydrolase activity"/>
    <property type="evidence" value="ECO:0007669"/>
    <property type="project" value="UniProtKB-KW"/>
</dbReference>
<evidence type="ECO:0000256" key="5">
    <source>
        <dbReference type="ARBA" id="ARBA00022840"/>
    </source>
</evidence>
<dbReference type="NCBIfam" id="NF006886">
    <property type="entry name" value="PRK09376.1"/>
    <property type="match status" value="1"/>
</dbReference>
<organism evidence="14 15">
    <name type="scientific">Paenibacillus paeoniae</name>
    <dbReference type="NCBI Taxonomy" id="2292705"/>
    <lineage>
        <taxon>Bacteria</taxon>
        <taxon>Bacillati</taxon>
        <taxon>Bacillota</taxon>
        <taxon>Bacilli</taxon>
        <taxon>Bacillales</taxon>
        <taxon>Paenibacillaceae</taxon>
        <taxon>Paenibacillus</taxon>
    </lineage>
</organism>
<name>A0A371P736_9BACL</name>
<dbReference type="SUPFAM" id="SSF52540">
    <property type="entry name" value="P-loop containing nucleoside triphosphate hydrolases"/>
    <property type="match status" value="1"/>
</dbReference>
<dbReference type="InterPro" id="IPR003593">
    <property type="entry name" value="AAA+_ATPase"/>
</dbReference>
<dbReference type="SMART" id="SM00959">
    <property type="entry name" value="Rho_N"/>
    <property type="match status" value="1"/>
</dbReference>
<dbReference type="AlphaFoldDB" id="A0A371P736"/>
<feature type="binding site" evidence="9">
    <location>
        <begin position="179"/>
        <end position="184"/>
    </location>
    <ligand>
        <name>ATP</name>
        <dbReference type="ChEBI" id="CHEBI:30616"/>
    </ligand>
</feature>
<feature type="domain" description="Rho RNA-BD" evidence="13">
    <location>
        <begin position="51"/>
        <end position="124"/>
    </location>
</feature>
<keyword evidence="4 9" id="KW-0347">Helicase</keyword>
<comment type="caution">
    <text evidence="9">Lacks conserved residue(s) required for the propagation of feature annotation.</text>
</comment>
<dbReference type="InterPro" id="IPR041703">
    <property type="entry name" value="Rho_factor_ATP-bd"/>
</dbReference>
<keyword evidence="3 9" id="KW-0378">Hydrolase</keyword>
<dbReference type="PROSITE" id="PS51856">
    <property type="entry name" value="RHO_RNA_BD"/>
    <property type="match status" value="1"/>
</dbReference>
<dbReference type="EMBL" id="QUBQ01000004">
    <property type="protein sequence ID" value="REK71705.1"/>
    <property type="molecule type" value="Genomic_DNA"/>
</dbReference>
<dbReference type="PANTHER" id="PTHR46425:SF1">
    <property type="entry name" value="TRANSCRIPTION TERMINATION FACTOR RHO"/>
    <property type="match status" value="1"/>
</dbReference>
<dbReference type="GO" id="GO:0006353">
    <property type="term" value="P:DNA-templated transcription termination"/>
    <property type="evidence" value="ECO:0007669"/>
    <property type="project" value="UniProtKB-UniRule"/>
</dbReference>
<feature type="region of interest" description="Disordered" evidence="12">
    <location>
        <begin position="409"/>
        <end position="446"/>
    </location>
</feature>
<dbReference type="GO" id="GO:0008186">
    <property type="term" value="F:ATP-dependent activity, acting on RNA"/>
    <property type="evidence" value="ECO:0007669"/>
    <property type="project" value="UniProtKB-UniRule"/>
</dbReference>
<evidence type="ECO:0000256" key="12">
    <source>
        <dbReference type="SAM" id="MobiDB-lite"/>
    </source>
</evidence>
<dbReference type="Pfam" id="PF07497">
    <property type="entry name" value="Rho_RNA_bind"/>
    <property type="match status" value="1"/>
</dbReference>
<keyword evidence="15" id="KW-1185">Reference proteome</keyword>
<dbReference type="Proteomes" id="UP000261905">
    <property type="component" value="Unassembled WGS sequence"/>
</dbReference>
<evidence type="ECO:0000256" key="2">
    <source>
        <dbReference type="ARBA" id="ARBA00022741"/>
    </source>
</evidence>
<dbReference type="InterPro" id="IPR011112">
    <property type="entry name" value="Rho-like_N"/>
</dbReference>
<keyword evidence="2 9" id="KW-0547">Nucleotide-binding</keyword>
<dbReference type="OrthoDB" id="9805197at2"/>
<dbReference type="GO" id="GO:0005524">
    <property type="term" value="F:ATP binding"/>
    <property type="evidence" value="ECO:0007669"/>
    <property type="project" value="UniProtKB-UniRule"/>
</dbReference>
<dbReference type="NCBIfam" id="TIGR00767">
    <property type="entry name" value="rho"/>
    <property type="match status" value="1"/>
</dbReference>
<dbReference type="SUPFAM" id="SSF68912">
    <property type="entry name" value="Rho N-terminal domain-like"/>
    <property type="match status" value="1"/>
</dbReference>
<comment type="function">
    <text evidence="9">Facilitates transcription termination by a mechanism that involves Rho binding to the nascent RNA, activation of Rho's RNA-dependent ATPase activity, and release of the mRNA from the DNA template.</text>
</comment>
<evidence type="ECO:0000256" key="1">
    <source>
        <dbReference type="ARBA" id="ARBA00022472"/>
    </source>
</evidence>
<dbReference type="InterPro" id="IPR036269">
    <property type="entry name" value="Rho_N_sf"/>
</dbReference>
<dbReference type="CDD" id="cd01128">
    <property type="entry name" value="rho_factor_C"/>
    <property type="match status" value="1"/>
</dbReference>
<dbReference type="FunFam" id="3.40.50.300:FF:000072">
    <property type="entry name" value="Transcription termination factor Rho"/>
    <property type="match status" value="1"/>
</dbReference>
<keyword evidence="6 9" id="KW-0694">RNA-binding</keyword>
<dbReference type="CDD" id="cd04459">
    <property type="entry name" value="Rho_CSD"/>
    <property type="match status" value="1"/>
</dbReference>
<dbReference type="Gene3D" id="3.40.50.300">
    <property type="entry name" value="P-loop containing nucleotide triphosphate hydrolases"/>
    <property type="match status" value="1"/>
</dbReference>
<feature type="binding site" evidence="9">
    <location>
        <begin position="167"/>
        <end position="172"/>
    </location>
    <ligand>
        <name>ATP</name>
        <dbReference type="ChEBI" id="CHEBI:30616"/>
    </ligand>
</feature>
<evidence type="ECO:0000256" key="9">
    <source>
        <dbReference type="HAMAP-Rule" id="MF_01884"/>
    </source>
</evidence>
<evidence type="ECO:0000259" key="13">
    <source>
        <dbReference type="PROSITE" id="PS51856"/>
    </source>
</evidence>
<dbReference type="RefSeq" id="WP_116047880.1">
    <property type="nucleotide sequence ID" value="NZ_QUBQ01000004.1"/>
</dbReference>
<evidence type="ECO:0000256" key="8">
    <source>
        <dbReference type="ARBA" id="ARBA00023163"/>
    </source>
</evidence>
<dbReference type="GO" id="GO:0003723">
    <property type="term" value="F:RNA binding"/>
    <property type="evidence" value="ECO:0007669"/>
    <property type="project" value="UniProtKB-UniRule"/>
</dbReference>
<sequence>MSDLQIADLEGLKLTELYKLAKQYQIAYYGQLKKKELIFAILRAQAEKSGLMFMEGVLDILQEGFGFLRPINYLPSKEDIYISASQIRRFDLRSGDLVSGKCRPPKENERYFGLLQVNAVNGENPDTASERLHFPALTPLYPEKKLVLETSQSKLSTRMMDLLAPVGLGQRGLIVAPPKAGKTLLLKEIANSISENHPDIELFVLLIDERPEEVTDMQRSVKGEVVSSTFDELPENHIKVAELVLERALRLVEHKKDVVILLDSITRLARAYNLVIPPSGRTLSGGIDPAAFHRPKRFFGSARNVEEGGSLTILATALIETGSRMDDIIYEEFKGTGNMELHLDRKLAERRIFPALDMRRSGTRREELLLSKEELDKIWAIRRSLTDTPDFVDNFLKKLKESDNNEQFLMSLDTSAEPPKNERHAMKSNSASSASRRPVNRTTHTS</sequence>
<dbReference type="InterPro" id="IPR011113">
    <property type="entry name" value="Rho_RNA-bd"/>
</dbReference>
<feature type="binding site" evidence="9">
    <location>
        <position position="210"/>
    </location>
    <ligand>
        <name>ATP</name>
        <dbReference type="ChEBI" id="CHEBI:30616"/>
    </ligand>
</feature>
<dbReference type="Gene3D" id="1.10.720.10">
    <property type="match status" value="1"/>
</dbReference>
<comment type="caution">
    <text evidence="14">The sequence shown here is derived from an EMBL/GenBank/DDBJ whole genome shotgun (WGS) entry which is preliminary data.</text>
</comment>
<proteinExistence type="inferred from homology"/>
<dbReference type="SMART" id="SM00382">
    <property type="entry name" value="AAA"/>
    <property type="match status" value="1"/>
</dbReference>
<dbReference type="EC" id="3.6.4.-" evidence="9 10"/>
<dbReference type="Pfam" id="PF07498">
    <property type="entry name" value="Rho_N"/>
    <property type="match status" value="1"/>
</dbReference>
<dbReference type="InterPro" id="IPR011129">
    <property type="entry name" value="CSD"/>
</dbReference>
<evidence type="ECO:0000256" key="11">
    <source>
        <dbReference type="PROSITE-ProRule" id="PRU01203"/>
    </source>
</evidence>
<dbReference type="InterPro" id="IPR027417">
    <property type="entry name" value="P-loop_NTPase"/>
</dbReference>
<comment type="similarity">
    <text evidence="9 11">Belongs to the Rho family.</text>
</comment>
<dbReference type="InterPro" id="IPR000194">
    <property type="entry name" value="ATPase_F1/V1/A1_a/bsu_nucl-bd"/>
</dbReference>
<dbReference type="GO" id="GO:0004386">
    <property type="term" value="F:helicase activity"/>
    <property type="evidence" value="ECO:0007669"/>
    <property type="project" value="UniProtKB-UniRule"/>
</dbReference>
<keyword evidence="5 9" id="KW-0067">ATP-binding</keyword>
<dbReference type="InterPro" id="IPR004665">
    <property type="entry name" value="Term_rho"/>
</dbReference>
<evidence type="ECO:0000256" key="10">
    <source>
        <dbReference type="NCBIfam" id="TIGR00767"/>
    </source>
</evidence>
<dbReference type="InterPro" id="IPR012340">
    <property type="entry name" value="NA-bd_OB-fold"/>
</dbReference>
<evidence type="ECO:0000313" key="15">
    <source>
        <dbReference type="Proteomes" id="UP000261905"/>
    </source>
</evidence>
<evidence type="ECO:0000256" key="4">
    <source>
        <dbReference type="ARBA" id="ARBA00022806"/>
    </source>
</evidence>
<dbReference type="Gene3D" id="2.40.50.140">
    <property type="entry name" value="Nucleic acid-binding proteins"/>
    <property type="match status" value="1"/>
</dbReference>
<accession>A0A371P736</accession>
<feature type="compositionally biased region" description="Polar residues" evidence="12">
    <location>
        <begin position="427"/>
        <end position="446"/>
    </location>
</feature>